<feature type="region of interest" description="Disordered" evidence="1">
    <location>
        <begin position="1"/>
        <end position="29"/>
    </location>
</feature>
<gene>
    <name evidence="2" type="ORF">rosmuc_00324</name>
</gene>
<dbReference type="Proteomes" id="UP000030021">
    <property type="component" value="Unassembled WGS sequence"/>
</dbReference>
<comment type="caution">
    <text evidence="2">The sequence shown here is derived from an EMBL/GenBank/DDBJ whole genome shotgun (WGS) entry which is preliminary data.</text>
</comment>
<reference evidence="2 3" key="1">
    <citation type="submission" date="2013-01" db="EMBL/GenBank/DDBJ databases">
        <authorList>
            <person name="Fiebig A."/>
            <person name="Goeker M."/>
            <person name="Klenk H.-P.P."/>
        </authorList>
    </citation>
    <scope>NUCLEOTIDE SEQUENCE [LARGE SCALE GENOMIC DNA]</scope>
    <source>
        <strain evidence="2 3">DSM 17069</strain>
    </source>
</reference>
<name>A0A0A0HR06_9RHOB</name>
<evidence type="ECO:0000256" key="1">
    <source>
        <dbReference type="SAM" id="MobiDB-lite"/>
    </source>
</evidence>
<feature type="compositionally biased region" description="Polar residues" evidence="1">
    <location>
        <begin position="1"/>
        <end position="14"/>
    </location>
</feature>
<dbReference type="EMBL" id="AONH01000001">
    <property type="protein sequence ID" value="KGM89730.1"/>
    <property type="molecule type" value="Genomic_DNA"/>
</dbReference>
<accession>A0A0A0HR06</accession>
<dbReference type="AlphaFoldDB" id="A0A0A0HR06"/>
<organism evidence="2 3">
    <name type="scientific">Roseovarius mucosus DSM 17069</name>
    <dbReference type="NCBI Taxonomy" id="1288298"/>
    <lineage>
        <taxon>Bacteria</taxon>
        <taxon>Pseudomonadati</taxon>
        <taxon>Pseudomonadota</taxon>
        <taxon>Alphaproteobacteria</taxon>
        <taxon>Rhodobacterales</taxon>
        <taxon>Roseobacteraceae</taxon>
        <taxon>Roseovarius</taxon>
    </lineage>
</organism>
<dbReference type="HOGENOM" id="CLU_2773341_0_0_5"/>
<protein>
    <submittedName>
        <fullName evidence="2">Uncharacterized protein</fullName>
    </submittedName>
</protein>
<proteinExistence type="predicted"/>
<evidence type="ECO:0000313" key="2">
    <source>
        <dbReference type="EMBL" id="KGM89730.1"/>
    </source>
</evidence>
<sequence length="69" mass="7792">MSNSTISSVCSSGSEAWPERSAVQARGERPEVFPHAAQWNFRKHFREYAKSLLGCAKRALCDSYEKGRK</sequence>
<evidence type="ECO:0000313" key="3">
    <source>
        <dbReference type="Proteomes" id="UP000030021"/>
    </source>
</evidence>